<name>A0ABQ4PSB7_9GAMM</name>
<feature type="domain" description="Novel toxin 15" evidence="1">
    <location>
        <begin position="183"/>
        <end position="327"/>
    </location>
</feature>
<dbReference type="RefSeq" id="WP_220783579.1">
    <property type="nucleotide sequence ID" value="NZ_BPEY01000216.1"/>
</dbReference>
<dbReference type="InterPro" id="IPR028949">
    <property type="entry name" value="Ntox15"/>
</dbReference>
<comment type="caution">
    <text evidence="2">The sequence shown here is derived from an EMBL/GenBank/DDBJ whole genome shotgun (WGS) entry which is preliminary data.</text>
</comment>
<evidence type="ECO:0000313" key="3">
    <source>
        <dbReference type="Proteomes" id="UP000887104"/>
    </source>
</evidence>
<accession>A0ABQ4PSB7</accession>
<dbReference type="EMBL" id="BPEY01000216">
    <property type="protein sequence ID" value="GIU52683.1"/>
    <property type="molecule type" value="Genomic_DNA"/>
</dbReference>
<evidence type="ECO:0000259" key="1">
    <source>
        <dbReference type="Pfam" id="PF15604"/>
    </source>
</evidence>
<dbReference type="Proteomes" id="UP000887104">
    <property type="component" value="Unassembled WGS sequence"/>
</dbReference>
<protein>
    <recommendedName>
        <fullName evidence="1">Novel toxin 15 domain-containing protein</fullName>
    </recommendedName>
</protein>
<evidence type="ECO:0000313" key="2">
    <source>
        <dbReference type="EMBL" id="GIU52683.1"/>
    </source>
</evidence>
<reference evidence="2" key="1">
    <citation type="submission" date="2021-05" db="EMBL/GenBank/DDBJ databases">
        <title>Molecular characterization for Shewanella algae harboring chromosomal blaOXA-55-like strains isolated from clinical and environment sample.</title>
        <authorList>
            <person name="Ohama Y."/>
            <person name="Aoki K."/>
            <person name="Harada S."/>
            <person name="Moriya K."/>
            <person name="Ishii Y."/>
            <person name="Tateda K."/>
        </authorList>
    </citation>
    <scope>NUCLEOTIDE SEQUENCE</scope>
    <source>
        <strain evidence="2">JCM 11563</strain>
    </source>
</reference>
<gene>
    <name evidence="2" type="ORF">TUM4438_45980</name>
</gene>
<proteinExistence type="predicted"/>
<dbReference type="Pfam" id="PF15604">
    <property type="entry name" value="Ntox15"/>
    <property type="match status" value="1"/>
</dbReference>
<keyword evidence="3" id="KW-1185">Reference proteome</keyword>
<sequence length="336" mass="37292">METLQQERRMTKTGFVDSFNDVRDSVSDVIDDAIGAVKQVGNDLIASQRAMLAEYLVDNGVVQVTDTTTGEKLAPDEVAERYRETSTFDISDAEINGANAIKSMPAYGSVLLAAETAATKGRNIVRDPESLASNLEKKGNPTKIDSAMAKSLRTMKRFKVPCFEPGTKIKGKFKGNERELESHFARQLKHQESGLNDLTVGEYIENRNRYKQMKRAGTGMAQEQFRKRFSNDLNDSLEMNFLKKMSPIKAEMKATARTNEIMANLAALHDPDMIAGGEDKVSRMGNKGVNSSLGSQWRTKSRLVQMDKQAQRALETLGPDAKMNVSLERCPLRGSK</sequence>
<organism evidence="2 3">
    <name type="scientific">Shewanella sairae</name>
    <dbReference type="NCBI Taxonomy" id="190310"/>
    <lineage>
        <taxon>Bacteria</taxon>
        <taxon>Pseudomonadati</taxon>
        <taxon>Pseudomonadota</taxon>
        <taxon>Gammaproteobacteria</taxon>
        <taxon>Alteromonadales</taxon>
        <taxon>Shewanellaceae</taxon>
        <taxon>Shewanella</taxon>
    </lineage>
</organism>